<dbReference type="EC" id="3.4.16.4" evidence="6"/>
<evidence type="ECO:0000256" key="20">
    <source>
        <dbReference type="ARBA" id="ARBA00023136"/>
    </source>
</evidence>
<keyword evidence="32" id="KW-1185">Reference proteome</keyword>
<evidence type="ECO:0000256" key="13">
    <source>
        <dbReference type="ARBA" id="ARBA00022679"/>
    </source>
</evidence>
<dbReference type="EMBL" id="JGVK01000027">
    <property type="protein sequence ID" value="KEY91169.1"/>
    <property type="molecule type" value="Genomic_DNA"/>
</dbReference>
<evidence type="ECO:0000256" key="8">
    <source>
        <dbReference type="ARBA" id="ARBA00022475"/>
    </source>
</evidence>
<dbReference type="Pfam" id="PF00905">
    <property type="entry name" value="Transpeptidase"/>
    <property type="match status" value="1"/>
</dbReference>
<organism evidence="31 32">
    <name type="scientific">Candidatus Photodesmus blepharonis</name>
    <dbReference type="NCBI Taxonomy" id="1179155"/>
    <lineage>
        <taxon>Bacteria</taxon>
        <taxon>Pseudomonadati</taxon>
        <taxon>Pseudomonadota</taxon>
        <taxon>Gammaproteobacteria</taxon>
        <taxon>Vibrionales</taxon>
        <taxon>Vibrionaceae</taxon>
        <taxon>Candidatus Photodesmus</taxon>
    </lineage>
</organism>
<dbReference type="STRING" id="1179155.CF67_04185"/>
<dbReference type="GO" id="GO:0030288">
    <property type="term" value="C:outer membrane-bounded periplasmic space"/>
    <property type="evidence" value="ECO:0007669"/>
    <property type="project" value="TreeGrafter"/>
</dbReference>
<evidence type="ECO:0000256" key="14">
    <source>
        <dbReference type="ARBA" id="ARBA00022692"/>
    </source>
</evidence>
<evidence type="ECO:0000259" key="28">
    <source>
        <dbReference type="Pfam" id="PF00905"/>
    </source>
</evidence>
<evidence type="ECO:0000256" key="12">
    <source>
        <dbReference type="ARBA" id="ARBA00022676"/>
    </source>
</evidence>
<dbReference type="GO" id="GO:0009002">
    <property type="term" value="F:serine-type D-Ala-D-Ala carboxypeptidase activity"/>
    <property type="evidence" value="ECO:0007669"/>
    <property type="project" value="UniProtKB-EC"/>
</dbReference>
<dbReference type="GO" id="GO:0008360">
    <property type="term" value="P:regulation of cell shape"/>
    <property type="evidence" value="ECO:0007669"/>
    <property type="project" value="UniProtKB-KW"/>
</dbReference>
<keyword evidence="11" id="KW-0645">Protease</keyword>
<proteinExistence type="inferred from homology"/>
<evidence type="ECO:0000256" key="4">
    <source>
        <dbReference type="ARBA" id="ARBA00007090"/>
    </source>
</evidence>
<dbReference type="FunFam" id="1.10.3810.10:FF:000003">
    <property type="entry name" value="Penicillin-binding protein 1a"/>
    <property type="match status" value="1"/>
</dbReference>
<evidence type="ECO:0000256" key="27">
    <source>
        <dbReference type="ARBA" id="ARBA00060592"/>
    </source>
</evidence>
<gene>
    <name evidence="31" type="primary">mrcA</name>
    <name evidence="31" type="ORF">CF67_04185</name>
</gene>
<evidence type="ECO:0000256" key="2">
    <source>
        <dbReference type="ARBA" id="ARBA00004249"/>
    </source>
</evidence>
<keyword evidence="14" id="KW-0812">Transmembrane</keyword>
<dbReference type="GO" id="GO:0005886">
    <property type="term" value="C:plasma membrane"/>
    <property type="evidence" value="ECO:0007669"/>
    <property type="project" value="UniProtKB-SubCell"/>
</dbReference>
<evidence type="ECO:0000256" key="16">
    <source>
        <dbReference type="ARBA" id="ARBA00022960"/>
    </source>
</evidence>
<evidence type="ECO:0000313" key="32">
    <source>
        <dbReference type="Proteomes" id="UP000053784"/>
    </source>
</evidence>
<feature type="domain" description="Glycosyl transferase family 51" evidence="29">
    <location>
        <begin position="41"/>
        <end position="215"/>
    </location>
</feature>
<dbReference type="PANTHER" id="PTHR32282:SF27">
    <property type="entry name" value="PENICILLIN-BINDING PROTEIN 1A"/>
    <property type="match status" value="1"/>
</dbReference>
<evidence type="ECO:0000259" key="29">
    <source>
        <dbReference type="Pfam" id="PF00912"/>
    </source>
</evidence>
<comment type="function">
    <text evidence="1">Cell wall formation. Synthesis of cross-linked peptidoglycan from the lipid intermediates. The enzyme has a penicillin-insensitive transglycosylase N-terminal domain (formation of linear glycan strands) and a penicillin-sensitive transpeptidase C-terminal domain (cross-linking of the peptide subunits).</text>
</comment>
<dbReference type="PANTHER" id="PTHR32282">
    <property type="entry name" value="BINDING PROTEIN TRANSPEPTIDASE, PUTATIVE-RELATED"/>
    <property type="match status" value="1"/>
</dbReference>
<dbReference type="Pfam" id="PF00912">
    <property type="entry name" value="Transgly"/>
    <property type="match status" value="1"/>
</dbReference>
<dbReference type="GO" id="GO:0071555">
    <property type="term" value="P:cell wall organization"/>
    <property type="evidence" value="ECO:0007669"/>
    <property type="project" value="UniProtKB-KW"/>
</dbReference>
<comment type="similarity">
    <text evidence="5">In the N-terminal section; belongs to the glycosyltransferase 51 family.</text>
</comment>
<evidence type="ECO:0000256" key="25">
    <source>
        <dbReference type="ARBA" id="ARBA00044770"/>
    </source>
</evidence>
<dbReference type="Pfam" id="PF17092">
    <property type="entry name" value="PCB_OB"/>
    <property type="match status" value="1"/>
</dbReference>
<evidence type="ECO:0000256" key="1">
    <source>
        <dbReference type="ARBA" id="ARBA00002624"/>
    </source>
</evidence>
<sequence length="809" mass="91683">MTLSICAIFSFYYYERPKLPDVTALRDVTLQTPMQIFSQDGKLLSQFGEKRRIPITYSDIPKYLIEALIATEDSRFYKHFGVDPIGITRAVLVIIRSGSVREGASTITQQLARNFFLSNEKKILRKIKEIFIAMHIEQLLSKKEIMELYVNKIFLGHRSYGFAAAAQTYFGKDLQNLSLSQIATLAGIPKAPSTMNPIYSLERATNRRNLVLLRMLEEKYITQQEYDKARIEIVESRYHQSDIEVDAPYVAELARAWAVELYGESAYTSGMNIYTTIDSKLQKAANQAAIDNLLAYDERHGYRGAEKILWKVGQAAFTQQQIENELKKTPVYGQIAPAIVTTVGSKSAKIWVKNSGEQTIDWAGMSWARKFLTDEIQGPEPKYASDILHEGEKIWVRVKPTTNIQLKKSKVWLLSQIPNANTALVAINPENGAILSLVGGFNFSYNKFNRATQSLRQIGSSVKPFIYSAAIEQGMTLATLINDAPINQWKKNQRVAWRPKNSPEIYSGPTRLRIGLAQSKNVMAVRVLREVGLGKVRQYLTRFGFNIDKLPHSETIALGASSLTPIKMTQAYSVFANGGYYIKPFYISKIEGPNGNLKFKANPKIICRQNCPEISLDNPTIHFAPQVISEQTAFLVREMMYSNIWGGGNWHDNSGWNGTGWRAQNLKRHDIGGKTGTTNRSKDAWYSGYGPNIVTTVWVGFDDYNRSLGQTKRSKKLDEQRISGIETGAKTAQPAWIKFMRIALQNQKTQDKLLPPEIIRVRIDRKSGLLTNKFDANSMFEYFLRGTEPREYTETTNNIYNNSEVEELF</sequence>
<keyword evidence="19" id="KW-1133">Transmembrane helix</keyword>
<evidence type="ECO:0000313" key="31">
    <source>
        <dbReference type="EMBL" id="KEY91169.1"/>
    </source>
</evidence>
<dbReference type="Proteomes" id="UP000053784">
    <property type="component" value="Unassembled WGS sequence"/>
</dbReference>
<reference evidence="31 32" key="1">
    <citation type="submission" date="2014-03" db="EMBL/GenBank/DDBJ databases">
        <title>Selection and divergence in the genomes of co-occurring obligate luminous symbionts with specific hosts.</title>
        <authorList>
            <person name="Hendry T.A."/>
            <person name="de Wet J.R."/>
            <person name="Dunlap P.V."/>
        </authorList>
    </citation>
    <scope>NUCLEOTIDE SEQUENCE [LARGE SCALE GENOMIC DNA]</scope>
    <source>
        <strain evidence="31 32">Ppalp.1</strain>
    </source>
</reference>
<evidence type="ECO:0000256" key="3">
    <source>
        <dbReference type="ARBA" id="ARBA00004752"/>
    </source>
</evidence>
<evidence type="ECO:0000256" key="21">
    <source>
        <dbReference type="ARBA" id="ARBA00023251"/>
    </source>
</evidence>
<evidence type="ECO:0000256" key="23">
    <source>
        <dbReference type="ARBA" id="ARBA00023316"/>
    </source>
</evidence>
<keyword evidence="23" id="KW-0961">Cell wall biogenesis/degradation</keyword>
<dbReference type="InterPro" id="IPR050396">
    <property type="entry name" value="Glycosyltr_51/Transpeptidase"/>
</dbReference>
<dbReference type="GO" id="GO:0009252">
    <property type="term" value="P:peptidoglycan biosynthetic process"/>
    <property type="evidence" value="ECO:0007669"/>
    <property type="project" value="UniProtKB-UniPathway"/>
</dbReference>
<dbReference type="EC" id="2.4.99.28" evidence="25"/>
<dbReference type="Gene3D" id="1.10.3810.10">
    <property type="entry name" value="Biosynthetic peptidoglycan transglycosylase-like"/>
    <property type="match status" value="1"/>
</dbReference>
<dbReference type="InterPro" id="IPR031376">
    <property type="entry name" value="PCB_OB"/>
</dbReference>
<keyword evidence="22" id="KW-0511">Multifunctional enzyme</keyword>
<keyword evidence="9" id="KW-0997">Cell inner membrane</keyword>
<evidence type="ECO:0000256" key="7">
    <source>
        <dbReference type="ARBA" id="ARBA00018638"/>
    </source>
</evidence>
<comment type="pathway">
    <text evidence="3">Cell wall biogenesis; peptidoglycan biosynthesis.</text>
</comment>
<keyword evidence="20" id="KW-0472">Membrane</keyword>
<keyword evidence="13" id="KW-0808">Transferase</keyword>
<dbReference type="Gene3D" id="3.40.710.10">
    <property type="entry name" value="DD-peptidase/beta-lactamase superfamily"/>
    <property type="match status" value="2"/>
</dbReference>
<evidence type="ECO:0000256" key="6">
    <source>
        <dbReference type="ARBA" id="ARBA00012448"/>
    </source>
</evidence>
<keyword evidence="12" id="KW-0328">Glycosyltransferase</keyword>
<keyword evidence="16" id="KW-0133">Cell shape</keyword>
<comment type="catalytic activity">
    <reaction evidence="26">
        <text>[GlcNAc-(1-&gt;4)-Mur2Ac(oyl-L-Ala-gamma-D-Glu-L-Lys-D-Ala-D-Ala)](n)-di-trans,octa-cis-undecaprenyl diphosphate + beta-D-GlcNAc-(1-&gt;4)-Mur2Ac(oyl-L-Ala-gamma-D-Glu-L-Lys-D-Ala-D-Ala)-di-trans,octa-cis-undecaprenyl diphosphate = [GlcNAc-(1-&gt;4)-Mur2Ac(oyl-L-Ala-gamma-D-Glu-L-Lys-D-Ala-D-Ala)](n+1)-di-trans,octa-cis-undecaprenyl diphosphate + di-trans,octa-cis-undecaprenyl diphosphate + H(+)</text>
        <dbReference type="Rhea" id="RHEA:23708"/>
        <dbReference type="Rhea" id="RHEA-COMP:9602"/>
        <dbReference type="Rhea" id="RHEA-COMP:9603"/>
        <dbReference type="ChEBI" id="CHEBI:15378"/>
        <dbReference type="ChEBI" id="CHEBI:58405"/>
        <dbReference type="ChEBI" id="CHEBI:60033"/>
        <dbReference type="ChEBI" id="CHEBI:78435"/>
        <dbReference type="EC" id="2.4.99.28"/>
    </reaction>
</comment>
<dbReference type="SUPFAM" id="SSF56601">
    <property type="entry name" value="beta-lactamase/transpeptidase-like"/>
    <property type="match status" value="1"/>
</dbReference>
<comment type="pathway">
    <text evidence="27">Glycan biosynthesis.</text>
</comment>
<keyword evidence="8" id="KW-1003">Cell membrane</keyword>
<evidence type="ECO:0000256" key="10">
    <source>
        <dbReference type="ARBA" id="ARBA00022645"/>
    </source>
</evidence>
<keyword evidence="10" id="KW-0121">Carboxypeptidase</keyword>
<dbReference type="InterPro" id="IPR001264">
    <property type="entry name" value="Glyco_trans_51"/>
</dbReference>
<feature type="domain" description="Penicillin-binding protein OB-like" evidence="30">
    <location>
        <begin position="302"/>
        <end position="419"/>
    </location>
</feature>
<dbReference type="GO" id="GO:0006508">
    <property type="term" value="P:proteolysis"/>
    <property type="evidence" value="ECO:0007669"/>
    <property type="project" value="UniProtKB-KW"/>
</dbReference>
<dbReference type="InterPro" id="IPR012338">
    <property type="entry name" value="Beta-lactam/transpept-like"/>
</dbReference>
<evidence type="ECO:0000259" key="30">
    <source>
        <dbReference type="Pfam" id="PF17092"/>
    </source>
</evidence>
<evidence type="ECO:0000256" key="17">
    <source>
        <dbReference type="ARBA" id="ARBA00022968"/>
    </source>
</evidence>
<comment type="catalytic activity">
    <reaction evidence="24">
        <text>Preferential cleavage: (Ac)2-L-Lys-D-Ala-|-D-Ala. Also transpeptidation of peptidyl-alanyl moieties that are N-acyl substituents of D-alanine.</text>
        <dbReference type="EC" id="3.4.16.4"/>
    </reaction>
</comment>
<keyword evidence="18" id="KW-0573">Peptidoglycan synthesis</keyword>
<evidence type="ECO:0000256" key="9">
    <source>
        <dbReference type="ARBA" id="ARBA00022519"/>
    </source>
</evidence>
<dbReference type="NCBIfam" id="TIGR02074">
    <property type="entry name" value="PBP_1a_fam"/>
    <property type="match status" value="1"/>
</dbReference>
<keyword evidence="15" id="KW-0378">Hydrolase</keyword>
<evidence type="ECO:0000256" key="26">
    <source>
        <dbReference type="ARBA" id="ARBA00049902"/>
    </source>
</evidence>
<dbReference type="InterPro" id="IPR023346">
    <property type="entry name" value="Lysozyme-like_dom_sf"/>
</dbReference>
<name>A0A084CMZ0_9GAMM</name>
<dbReference type="GO" id="GO:0046677">
    <property type="term" value="P:response to antibiotic"/>
    <property type="evidence" value="ECO:0007669"/>
    <property type="project" value="UniProtKB-KW"/>
</dbReference>
<evidence type="ECO:0000256" key="5">
    <source>
        <dbReference type="ARBA" id="ARBA00007739"/>
    </source>
</evidence>
<protein>
    <recommendedName>
        <fullName evidence="7">Penicillin-binding protein 1A</fullName>
        <ecNumber evidence="25">2.4.99.28</ecNumber>
        <ecNumber evidence="6">3.4.16.4</ecNumber>
    </recommendedName>
</protein>
<dbReference type="GO" id="GO:0008955">
    <property type="term" value="F:peptidoglycan glycosyltransferase activity"/>
    <property type="evidence" value="ECO:0007669"/>
    <property type="project" value="UniProtKB-EC"/>
</dbReference>
<dbReference type="SUPFAM" id="SSF53955">
    <property type="entry name" value="Lysozyme-like"/>
    <property type="match status" value="1"/>
</dbReference>
<keyword evidence="21" id="KW-0046">Antibiotic resistance</keyword>
<dbReference type="AlphaFoldDB" id="A0A084CMZ0"/>
<comment type="similarity">
    <text evidence="4">In the C-terminal section; belongs to the transpeptidase family.</text>
</comment>
<comment type="subcellular location">
    <subcellularLocation>
        <location evidence="2">Cell inner membrane</location>
        <topology evidence="2">Single-pass type II membrane protein</topology>
    </subcellularLocation>
</comment>
<accession>A0A084CMZ0</accession>
<dbReference type="InterPro" id="IPR001460">
    <property type="entry name" value="PCN-bd_Tpept"/>
</dbReference>
<dbReference type="UniPathway" id="UPA00219"/>
<comment type="caution">
    <text evidence="31">The sequence shown here is derived from an EMBL/GenBank/DDBJ whole genome shotgun (WGS) entry which is preliminary data.</text>
</comment>
<evidence type="ECO:0000256" key="24">
    <source>
        <dbReference type="ARBA" id="ARBA00034000"/>
    </source>
</evidence>
<feature type="domain" description="Penicillin-binding protein transpeptidase" evidence="28">
    <location>
        <begin position="423"/>
        <end position="689"/>
    </location>
</feature>
<evidence type="ECO:0000256" key="18">
    <source>
        <dbReference type="ARBA" id="ARBA00022984"/>
    </source>
</evidence>
<dbReference type="GO" id="GO:0008658">
    <property type="term" value="F:penicillin binding"/>
    <property type="evidence" value="ECO:0007669"/>
    <property type="project" value="InterPro"/>
</dbReference>
<dbReference type="eggNOG" id="COG5009">
    <property type="taxonomic scope" value="Bacteria"/>
</dbReference>
<evidence type="ECO:0000256" key="15">
    <source>
        <dbReference type="ARBA" id="ARBA00022801"/>
    </source>
</evidence>
<evidence type="ECO:0000256" key="19">
    <source>
        <dbReference type="ARBA" id="ARBA00022989"/>
    </source>
</evidence>
<dbReference type="InterPro" id="IPR036950">
    <property type="entry name" value="PBP_transglycosylase"/>
</dbReference>
<keyword evidence="17" id="KW-0735">Signal-anchor</keyword>
<evidence type="ECO:0000256" key="22">
    <source>
        <dbReference type="ARBA" id="ARBA00023268"/>
    </source>
</evidence>
<evidence type="ECO:0000256" key="11">
    <source>
        <dbReference type="ARBA" id="ARBA00022670"/>
    </source>
</evidence>